<reference evidence="2 3" key="1">
    <citation type="submission" date="2017-10" db="EMBL/GenBank/DDBJ databases">
        <title>Sedimentibacterium mangrovi gen. nov., sp. nov., a novel member of family Phyllobacteriacea isolated from mangrove sediment.</title>
        <authorList>
            <person name="Liao H."/>
            <person name="Tian Y."/>
        </authorList>
    </citation>
    <scope>NUCLEOTIDE SEQUENCE [LARGE SCALE GENOMIC DNA]</scope>
    <source>
        <strain evidence="2 3">X9-2-2</strain>
    </source>
</reference>
<keyword evidence="3" id="KW-1185">Reference proteome</keyword>
<feature type="region of interest" description="Disordered" evidence="1">
    <location>
        <begin position="202"/>
        <end position="225"/>
    </location>
</feature>
<feature type="region of interest" description="Disordered" evidence="1">
    <location>
        <begin position="318"/>
        <end position="341"/>
    </location>
</feature>
<dbReference type="AlphaFoldDB" id="A0A2G1QJP5"/>
<protein>
    <submittedName>
        <fullName evidence="2">Uncharacterized protein</fullName>
    </submittedName>
</protein>
<feature type="compositionally biased region" description="Basic and acidic residues" evidence="1">
    <location>
        <begin position="320"/>
        <end position="341"/>
    </location>
</feature>
<comment type="caution">
    <text evidence="2">The sequence shown here is derived from an EMBL/GenBank/DDBJ whole genome shotgun (WGS) entry which is preliminary data.</text>
</comment>
<gene>
    <name evidence="2" type="ORF">CSC94_19000</name>
</gene>
<name>A0A2G1QJP5_9HYPH</name>
<dbReference type="EMBL" id="PDVP01000015">
    <property type="protein sequence ID" value="PHP65448.1"/>
    <property type="molecule type" value="Genomic_DNA"/>
</dbReference>
<evidence type="ECO:0000313" key="2">
    <source>
        <dbReference type="EMBL" id="PHP65448.1"/>
    </source>
</evidence>
<feature type="region of interest" description="Disordered" evidence="1">
    <location>
        <begin position="1"/>
        <end position="53"/>
    </location>
</feature>
<accession>A0A2G1QJP5</accession>
<evidence type="ECO:0000313" key="3">
    <source>
        <dbReference type="Proteomes" id="UP000221168"/>
    </source>
</evidence>
<feature type="region of interest" description="Disordered" evidence="1">
    <location>
        <begin position="149"/>
        <end position="168"/>
    </location>
</feature>
<evidence type="ECO:0000256" key="1">
    <source>
        <dbReference type="SAM" id="MobiDB-lite"/>
    </source>
</evidence>
<organism evidence="2 3">
    <name type="scientific">Zhengella mangrovi</name>
    <dbReference type="NCBI Taxonomy" id="1982044"/>
    <lineage>
        <taxon>Bacteria</taxon>
        <taxon>Pseudomonadati</taxon>
        <taxon>Pseudomonadota</taxon>
        <taxon>Alphaproteobacteria</taxon>
        <taxon>Hyphomicrobiales</taxon>
        <taxon>Notoacmeibacteraceae</taxon>
        <taxon>Zhengella</taxon>
    </lineage>
</organism>
<dbReference type="Proteomes" id="UP000221168">
    <property type="component" value="Unassembled WGS sequence"/>
</dbReference>
<sequence length="341" mass="37206">MTGHDDSKSPIAASSVEPPTETTANDEPSNLDPDISEVGKVMSGEDRGELEDADLPFVPETSVADADATSQRISGDPHAVYPLSVDDIRSRLFALGISKSKDTVQRYCREGVLDCVKLGMFRRYFATEASVASLLATLQSDAAADSGMQLRAGEQRRTQPDLQVHAASQNQAAALDRDLYQPATNRMQVDTAAGTSMTANAAAGSSDAGVTGSGFPKSLPDGVDVRTKPTEVEGQVKADHEGDERHAVSRYHRMPEPGRMADPDMLDFLKEQLRVKDDQIKVKDEQIAAMLERDRETNILIRGLQDRIGEAFGLLVSGRKQRDDWPDPGNRPDEDDHYRNL</sequence>
<proteinExistence type="predicted"/>